<keyword evidence="3" id="KW-1185">Reference proteome</keyword>
<evidence type="ECO:0000313" key="2">
    <source>
        <dbReference type="EMBL" id="PMD22254.1"/>
    </source>
</evidence>
<dbReference type="Proteomes" id="UP000235672">
    <property type="component" value="Unassembled WGS sequence"/>
</dbReference>
<dbReference type="EMBL" id="KZ613478">
    <property type="protein sequence ID" value="PMD22254.1"/>
    <property type="molecule type" value="Genomic_DNA"/>
</dbReference>
<evidence type="ECO:0000256" key="1">
    <source>
        <dbReference type="SAM" id="Phobius"/>
    </source>
</evidence>
<dbReference type="AlphaFoldDB" id="A0A2J6Q7N6"/>
<feature type="transmembrane region" description="Helical" evidence="1">
    <location>
        <begin position="114"/>
        <end position="133"/>
    </location>
</feature>
<keyword evidence="1" id="KW-0472">Membrane</keyword>
<name>A0A2J6Q7N6_9HELO</name>
<accession>A0A2J6Q7N6</accession>
<keyword evidence="1" id="KW-0812">Transmembrane</keyword>
<sequence length="136" mass="15855">MAPTMYKLSNENAYINVFFLKAFDTVDEDPKKYDKLALGYNSRSRVRKATIPAIWAVSKSMRMIVRAYFQSQKYHYQRRCCWPESTNEEKYLARSGHRRSSIYQSIKIDVVRSFQLLISTLLLLATSSITVYFDGG</sequence>
<keyword evidence="1" id="KW-1133">Transmembrane helix</keyword>
<gene>
    <name evidence="2" type="ORF">NA56DRAFT_702614</name>
</gene>
<organism evidence="2 3">
    <name type="scientific">Hyaloscypha hepaticicola</name>
    <dbReference type="NCBI Taxonomy" id="2082293"/>
    <lineage>
        <taxon>Eukaryota</taxon>
        <taxon>Fungi</taxon>
        <taxon>Dikarya</taxon>
        <taxon>Ascomycota</taxon>
        <taxon>Pezizomycotina</taxon>
        <taxon>Leotiomycetes</taxon>
        <taxon>Helotiales</taxon>
        <taxon>Hyaloscyphaceae</taxon>
        <taxon>Hyaloscypha</taxon>
    </lineage>
</organism>
<evidence type="ECO:0000313" key="3">
    <source>
        <dbReference type="Proteomes" id="UP000235672"/>
    </source>
</evidence>
<reference evidence="2 3" key="1">
    <citation type="submission" date="2016-05" db="EMBL/GenBank/DDBJ databases">
        <title>A degradative enzymes factory behind the ericoid mycorrhizal symbiosis.</title>
        <authorList>
            <consortium name="DOE Joint Genome Institute"/>
            <person name="Martino E."/>
            <person name="Morin E."/>
            <person name="Grelet G."/>
            <person name="Kuo A."/>
            <person name="Kohler A."/>
            <person name="Daghino S."/>
            <person name="Barry K."/>
            <person name="Choi C."/>
            <person name="Cichocki N."/>
            <person name="Clum A."/>
            <person name="Copeland A."/>
            <person name="Hainaut M."/>
            <person name="Haridas S."/>
            <person name="Labutti K."/>
            <person name="Lindquist E."/>
            <person name="Lipzen A."/>
            <person name="Khouja H.-R."/>
            <person name="Murat C."/>
            <person name="Ohm R."/>
            <person name="Olson A."/>
            <person name="Spatafora J."/>
            <person name="Veneault-Fourrey C."/>
            <person name="Henrissat B."/>
            <person name="Grigoriev I."/>
            <person name="Martin F."/>
            <person name="Perotto S."/>
        </authorList>
    </citation>
    <scope>NUCLEOTIDE SEQUENCE [LARGE SCALE GENOMIC DNA]</scope>
    <source>
        <strain evidence="2 3">UAMH 7357</strain>
    </source>
</reference>
<proteinExistence type="predicted"/>
<protein>
    <submittedName>
        <fullName evidence="2">Uncharacterized protein</fullName>
    </submittedName>
</protein>